<feature type="transmembrane region" description="Helical" evidence="6">
    <location>
        <begin position="297"/>
        <end position="318"/>
    </location>
</feature>
<dbReference type="Gene3D" id="1.20.1250.20">
    <property type="entry name" value="MFS general substrate transporter like domains"/>
    <property type="match status" value="1"/>
</dbReference>
<proteinExistence type="predicted"/>
<dbReference type="InterPro" id="IPR004752">
    <property type="entry name" value="AmpG_permease/AT-1"/>
</dbReference>
<feature type="transmembrane region" description="Helical" evidence="6">
    <location>
        <begin position="111"/>
        <end position="131"/>
    </location>
</feature>
<dbReference type="CDD" id="cd17486">
    <property type="entry name" value="MFS_AmpG_like"/>
    <property type="match status" value="1"/>
</dbReference>
<feature type="transmembrane region" description="Helical" evidence="6">
    <location>
        <begin position="232"/>
        <end position="253"/>
    </location>
</feature>
<feature type="transmembrane region" description="Helical" evidence="6">
    <location>
        <begin position="273"/>
        <end position="290"/>
    </location>
</feature>
<evidence type="ECO:0000256" key="3">
    <source>
        <dbReference type="ARBA" id="ARBA00022692"/>
    </source>
</evidence>
<dbReference type="RefSeq" id="WP_225522842.1">
    <property type="nucleotide sequence ID" value="NZ_JASOPA010000007.1"/>
</dbReference>
<dbReference type="NCBIfam" id="TIGR00901">
    <property type="entry name" value="2A0125"/>
    <property type="match status" value="1"/>
</dbReference>
<accession>A0AAW6YA49</accession>
<feature type="transmembrane region" description="Helical" evidence="6">
    <location>
        <begin position="18"/>
        <end position="36"/>
    </location>
</feature>
<dbReference type="Pfam" id="PF07690">
    <property type="entry name" value="MFS_1"/>
    <property type="match status" value="1"/>
</dbReference>
<feature type="transmembrane region" description="Helical" evidence="6">
    <location>
        <begin position="86"/>
        <end position="105"/>
    </location>
</feature>
<dbReference type="PANTHER" id="PTHR12778:SF10">
    <property type="entry name" value="MAJOR FACILITATOR SUPERFAMILY DOMAIN-CONTAINING PROTEIN 3"/>
    <property type="match status" value="1"/>
</dbReference>
<feature type="transmembrane region" description="Helical" evidence="6">
    <location>
        <begin position="330"/>
        <end position="355"/>
    </location>
</feature>
<evidence type="ECO:0000256" key="4">
    <source>
        <dbReference type="ARBA" id="ARBA00022989"/>
    </source>
</evidence>
<dbReference type="AlphaFoldDB" id="A0AAW6YA49"/>
<feature type="transmembrane region" description="Helical" evidence="6">
    <location>
        <begin position="395"/>
        <end position="413"/>
    </location>
</feature>
<evidence type="ECO:0000256" key="5">
    <source>
        <dbReference type="ARBA" id="ARBA00023136"/>
    </source>
</evidence>
<dbReference type="Proteomes" id="UP001236303">
    <property type="component" value="Unassembled WGS sequence"/>
</dbReference>
<keyword evidence="3 6" id="KW-0812">Transmembrane</keyword>
<dbReference type="InterPro" id="IPR036259">
    <property type="entry name" value="MFS_trans_sf"/>
</dbReference>
<feature type="transmembrane region" description="Helical" evidence="6">
    <location>
        <begin position="48"/>
        <end position="65"/>
    </location>
</feature>
<keyword evidence="5 6" id="KW-0472">Membrane</keyword>
<evidence type="ECO:0000313" key="7">
    <source>
        <dbReference type="EMBL" id="MDK7242978.1"/>
    </source>
</evidence>
<dbReference type="GO" id="GO:0022857">
    <property type="term" value="F:transmembrane transporter activity"/>
    <property type="evidence" value="ECO:0007669"/>
    <property type="project" value="InterPro"/>
</dbReference>
<dbReference type="PANTHER" id="PTHR12778">
    <property type="entry name" value="SOLUTE CARRIER FAMILY 33 ACETYL-COA TRANSPORTER -RELATED"/>
    <property type="match status" value="1"/>
</dbReference>
<evidence type="ECO:0000256" key="1">
    <source>
        <dbReference type="ARBA" id="ARBA00004141"/>
    </source>
</evidence>
<dbReference type="InterPro" id="IPR011701">
    <property type="entry name" value="MFS"/>
</dbReference>
<dbReference type="SUPFAM" id="SSF103473">
    <property type="entry name" value="MFS general substrate transporter"/>
    <property type="match status" value="1"/>
</dbReference>
<evidence type="ECO:0000313" key="8">
    <source>
        <dbReference type="Proteomes" id="UP001236303"/>
    </source>
</evidence>
<evidence type="ECO:0000256" key="2">
    <source>
        <dbReference type="ARBA" id="ARBA00022448"/>
    </source>
</evidence>
<comment type="subcellular location">
    <subcellularLocation>
        <location evidence="1">Membrane</location>
        <topology evidence="1">Multi-pass membrane protein</topology>
    </subcellularLocation>
</comment>
<gene>
    <name evidence="7" type="ORF">QP451_08045</name>
</gene>
<feature type="transmembrane region" description="Helical" evidence="6">
    <location>
        <begin position="176"/>
        <end position="198"/>
    </location>
</feature>
<organism evidence="7 8">
    <name type="scientific">Neisseria subflava</name>
    <dbReference type="NCBI Taxonomy" id="28449"/>
    <lineage>
        <taxon>Bacteria</taxon>
        <taxon>Pseudomonadati</taxon>
        <taxon>Pseudomonadota</taxon>
        <taxon>Betaproteobacteria</taxon>
        <taxon>Neisseriales</taxon>
        <taxon>Neisseriaceae</taxon>
        <taxon>Neisseria</taxon>
    </lineage>
</organism>
<protein>
    <submittedName>
        <fullName evidence="7">AmpG family muropeptide MFS transporter</fullName>
    </submittedName>
</protein>
<dbReference type="EMBL" id="JASOPA010000007">
    <property type="protein sequence ID" value="MDK7242978.1"/>
    <property type="molecule type" value="Genomic_DNA"/>
</dbReference>
<keyword evidence="4 6" id="KW-1133">Transmembrane helix</keyword>
<keyword evidence="2" id="KW-0813">Transport</keyword>
<dbReference type="FunFam" id="1.20.1250.20:FF:000613">
    <property type="entry name" value="AmpG protein"/>
    <property type="match status" value="1"/>
</dbReference>
<reference evidence="7" key="1">
    <citation type="submission" date="2023-05" db="EMBL/GenBank/DDBJ databases">
        <title>Cataloging the Phylogenetic Diversity of Human Bladder Bacteria.</title>
        <authorList>
            <person name="Du J."/>
        </authorList>
    </citation>
    <scope>NUCLEOTIDE SEQUENCE</scope>
    <source>
        <strain evidence="7">UMB1050</strain>
    </source>
</reference>
<sequence length="425" mass="47198">MTTAPQSSTWRKIFSRKMLICIFTGFTSGLPLYFLYSLIPAWLRSEHIDLKTIGLFALIGFPYTWKFIWSPLLDTVRLPFLGLRRSWMLITQIALLLLLASYAFVRPQEHLSIILGLACATAFFSASQDIVIDAFRREVLSDEELVLGNSLYVNAYRISSLIPASLSLILADRLPWSTVFIITSLFMIPGLLATLFIAREPDHSTLETKGLKETVIEPFHDFFTRQSVKQALTILAFILLYKLGDSMATALAQPFYLDMGFSKTDIGLIGKNAGLWPAVIFGVIGGIWITKLGVNRALWLFGLIQWVTILGFAWLASFGHFDHVGASERIFLAVVIAAEAIGVGLGTAAFVSYMAQQANTAFTATQLALFTSLSAVPRTFMNATAGYLIEAMGYFNFYWLCFALGIPGMLLLFKVAPWNGQKVSN</sequence>
<dbReference type="GO" id="GO:0016020">
    <property type="term" value="C:membrane"/>
    <property type="evidence" value="ECO:0007669"/>
    <property type="project" value="UniProtKB-SubCell"/>
</dbReference>
<comment type="caution">
    <text evidence="7">The sequence shown here is derived from an EMBL/GenBank/DDBJ whole genome shotgun (WGS) entry which is preliminary data.</text>
</comment>
<name>A0AAW6YA49_NEISU</name>
<evidence type="ECO:0000256" key="6">
    <source>
        <dbReference type="SAM" id="Phobius"/>
    </source>
</evidence>